<dbReference type="EMBL" id="LS483250">
    <property type="protein sequence ID" value="SQD77760.1"/>
    <property type="molecule type" value="Genomic_DNA"/>
</dbReference>
<dbReference type="AlphaFoldDB" id="A0A330LLQ8"/>
<sequence>MLMREPICRFYDRFMFHLWMDCGSDVGALFLFNVTNLKA</sequence>
<protein>
    <submittedName>
        <fullName evidence="1">Uncharacterized protein</fullName>
    </submittedName>
</protein>
<dbReference type="Proteomes" id="UP000250163">
    <property type="component" value="Chromosome MORIYA"/>
</dbReference>
<accession>A0A330LLQ8</accession>
<name>A0A330LLQ8_9GAMM</name>
<evidence type="ECO:0000313" key="1">
    <source>
        <dbReference type="EMBL" id="SQD77760.1"/>
    </source>
</evidence>
<gene>
    <name evidence="1" type="ORF">MORIYA_1282</name>
</gene>
<proteinExistence type="predicted"/>
<reference evidence="2" key="1">
    <citation type="submission" date="2018-05" db="EMBL/GenBank/DDBJ databases">
        <authorList>
            <person name="Cea G.-C."/>
            <person name="William W."/>
        </authorList>
    </citation>
    <scope>NUCLEOTIDE SEQUENCE [LARGE SCALE GENOMIC DNA]</scope>
    <source>
        <strain evidence="2">DB21MT 5</strain>
    </source>
</reference>
<evidence type="ECO:0000313" key="2">
    <source>
        <dbReference type="Proteomes" id="UP000250163"/>
    </source>
</evidence>
<keyword evidence="2" id="KW-1185">Reference proteome</keyword>
<dbReference type="KEGG" id="mya:MORIYA_1282"/>
<organism evidence="1 2">
    <name type="scientific">Moritella yayanosii</name>
    <dbReference type="NCBI Taxonomy" id="69539"/>
    <lineage>
        <taxon>Bacteria</taxon>
        <taxon>Pseudomonadati</taxon>
        <taxon>Pseudomonadota</taxon>
        <taxon>Gammaproteobacteria</taxon>
        <taxon>Alteromonadales</taxon>
        <taxon>Moritellaceae</taxon>
        <taxon>Moritella</taxon>
    </lineage>
</organism>